<comment type="caution">
    <text evidence="1">The sequence shown here is derived from an EMBL/GenBank/DDBJ whole genome shotgun (WGS) entry which is preliminary data.</text>
</comment>
<protein>
    <submittedName>
        <fullName evidence="1">Uncharacterized protein</fullName>
    </submittedName>
</protein>
<dbReference type="RefSeq" id="WP_256418770.1">
    <property type="nucleotide sequence ID" value="NZ_JANHDL010000008.1"/>
</dbReference>
<keyword evidence="2" id="KW-1185">Reference proteome</keyword>
<evidence type="ECO:0000313" key="1">
    <source>
        <dbReference type="EMBL" id="MFD1572144.1"/>
    </source>
</evidence>
<gene>
    <name evidence="1" type="ORF">ACFR9T_16435</name>
</gene>
<name>A0ABD6C3Z6_9EURY</name>
<reference evidence="1 2" key="1">
    <citation type="journal article" date="2019" name="Int. J. Syst. Evol. Microbiol.">
        <title>The Global Catalogue of Microorganisms (GCM) 10K type strain sequencing project: providing services to taxonomists for standard genome sequencing and annotation.</title>
        <authorList>
            <consortium name="The Broad Institute Genomics Platform"/>
            <consortium name="The Broad Institute Genome Sequencing Center for Infectious Disease"/>
            <person name="Wu L."/>
            <person name="Ma J."/>
        </authorList>
    </citation>
    <scope>NUCLEOTIDE SEQUENCE [LARGE SCALE GENOMIC DNA]</scope>
    <source>
        <strain evidence="1 2">CGMCC 1.12689</strain>
    </source>
</reference>
<accession>A0ABD6C3Z6</accession>
<dbReference type="EMBL" id="JBHUDB010000024">
    <property type="protein sequence ID" value="MFD1572144.1"/>
    <property type="molecule type" value="Genomic_DNA"/>
</dbReference>
<organism evidence="1 2">
    <name type="scientific">Halorubrum laminariae</name>
    <dbReference type="NCBI Taxonomy" id="1433523"/>
    <lineage>
        <taxon>Archaea</taxon>
        <taxon>Methanobacteriati</taxon>
        <taxon>Methanobacteriota</taxon>
        <taxon>Stenosarchaea group</taxon>
        <taxon>Halobacteria</taxon>
        <taxon>Halobacteriales</taxon>
        <taxon>Haloferacaceae</taxon>
        <taxon>Halorubrum</taxon>
    </lineage>
</organism>
<dbReference type="Proteomes" id="UP001597185">
    <property type="component" value="Unassembled WGS sequence"/>
</dbReference>
<evidence type="ECO:0000313" key="2">
    <source>
        <dbReference type="Proteomes" id="UP001597185"/>
    </source>
</evidence>
<dbReference type="AlphaFoldDB" id="A0ABD6C3Z6"/>
<sequence length="73" mass="8614">MNAIGRFRYETAFDYEVERLWSGDEEKITISKSKVPALPDYFEEHYPANEMQNDGAIASYRDNRERNSLHVIE</sequence>
<proteinExistence type="predicted"/>